<protein>
    <submittedName>
        <fullName evidence="1">Uncharacterized protein</fullName>
    </submittedName>
</protein>
<accession>A0A1B9HYK6</accession>
<evidence type="ECO:0000313" key="1">
    <source>
        <dbReference type="EMBL" id="OCF48344.1"/>
    </source>
</evidence>
<name>A0A1B9HYK6_9TREE</name>
<dbReference type="AlphaFoldDB" id="A0A1B9HYK6"/>
<reference evidence="1" key="2">
    <citation type="submission" date="2016-07" db="EMBL/GenBank/DDBJ databases">
        <title>Evolution of pathogenesis and genome organization in the Tremellales.</title>
        <authorList>
            <person name="Cuomo C."/>
            <person name="Litvintseva A."/>
            <person name="Heitman J."/>
            <person name="Chen Y."/>
            <person name="Sun S."/>
            <person name="Springer D."/>
            <person name="Dromer F."/>
            <person name="Young S."/>
            <person name="Zeng Q."/>
            <person name="Chapman S."/>
            <person name="Gujja S."/>
            <person name="Saif S."/>
            <person name="Birren B."/>
        </authorList>
    </citation>
    <scope>NUCLEOTIDE SEQUENCE</scope>
    <source>
        <strain evidence="1">CBS 10737</strain>
    </source>
</reference>
<sequence>VEILLAASTISQFPDIFGLIAASLILETIFHFTTKADESIESFRTKRILDKLLKLVALKFVSSTLVFHDFDVIRDWYGARARSITKAIRNVGVFAGYQGERDEECGSSVSICNPLSIKLTSVYRYLVATKDMGDADRVDEWPCPDVIHRYDDNERIHAVATWVWRLVHRLCRHAFAKAGGGAAD</sequence>
<proteinExistence type="predicted"/>
<gene>
    <name evidence="1" type="ORF">I206_06212</name>
</gene>
<organism evidence="1">
    <name type="scientific">Kwoniella pini CBS 10737</name>
    <dbReference type="NCBI Taxonomy" id="1296096"/>
    <lineage>
        <taxon>Eukaryota</taxon>
        <taxon>Fungi</taxon>
        <taxon>Dikarya</taxon>
        <taxon>Basidiomycota</taxon>
        <taxon>Agaricomycotina</taxon>
        <taxon>Tremellomycetes</taxon>
        <taxon>Tremellales</taxon>
        <taxon>Cryptococcaceae</taxon>
        <taxon>Kwoniella</taxon>
    </lineage>
</organism>
<reference evidence="1" key="1">
    <citation type="submission" date="2013-07" db="EMBL/GenBank/DDBJ databases">
        <title>The Genome Sequence of Cryptococcus pinus CBS10737.</title>
        <authorList>
            <consortium name="The Broad Institute Genome Sequencing Platform"/>
            <person name="Cuomo C."/>
            <person name="Litvintseva A."/>
            <person name="Chen Y."/>
            <person name="Heitman J."/>
            <person name="Sun S."/>
            <person name="Springer D."/>
            <person name="Dromer F."/>
            <person name="Young S.K."/>
            <person name="Zeng Q."/>
            <person name="Gargeya S."/>
            <person name="Fitzgerald M."/>
            <person name="Abouelleil A."/>
            <person name="Alvarado L."/>
            <person name="Berlin A.M."/>
            <person name="Chapman S.B."/>
            <person name="Dewar J."/>
            <person name="Goldberg J."/>
            <person name="Griggs A."/>
            <person name="Gujja S."/>
            <person name="Hansen M."/>
            <person name="Howarth C."/>
            <person name="Imamovic A."/>
            <person name="Larimer J."/>
            <person name="McCowan C."/>
            <person name="Murphy C."/>
            <person name="Pearson M."/>
            <person name="Priest M."/>
            <person name="Roberts A."/>
            <person name="Saif S."/>
            <person name="Shea T."/>
            <person name="Sykes S."/>
            <person name="Wortman J."/>
            <person name="Nusbaum C."/>
            <person name="Birren B."/>
        </authorList>
    </citation>
    <scope>NUCLEOTIDE SEQUENCE [LARGE SCALE GENOMIC DNA]</scope>
    <source>
        <strain evidence="1">CBS 10737</strain>
    </source>
</reference>
<dbReference type="EMBL" id="KI894014">
    <property type="protein sequence ID" value="OCF48344.1"/>
    <property type="molecule type" value="Genomic_DNA"/>
</dbReference>
<feature type="non-terminal residue" evidence="1">
    <location>
        <position position="1"/>
    </location>
</feature>